<keyword evidence="2" id="KW-1185">Reference proteome</keyword>
<evidence type="ECO:0000313" key="1">
    <source>
        <dbReference type="EMBL" id="MFC6034858.1"/>
    </source>
</evidence>
<sequence>MTDRLNQIWSGFTETTTRQLTGRGVENIPVPHRTDYSPVDAGALPEDFSTPAAAAFSALRENLAKKEKLFSPKKKNAKGDAALPSEAEDFVAATAFSASGDDLIRGLRATALRVERPELDYNVFLSSKEGKAHFKKHKRKKLFGLF</sequence>
<reference evidence="1 2" key="1">
    <citation type="submission" date="2024-09" db="EMBL/GenBank/DDBJ databases">
        <authorList>
            <person name="Zhang Z.-H."/>
        </authorList>
    </citation>
    <scope>NUCLEOTIDE SEQUENCE [LARGE SCALE GENOMIC DNA]</scope>
    <source>
        <strain evidence="1 2">HHTR114</strain>
    </source>
</reference>
<dbReference type="EMBL" id="JBHPON010000001">
    <property type="protein sequence ID" value="MFC6034858.1"/>
    <property type="molecule type" value="Genomic_DNA"/>
</dbReference>
<accession>A0ABW1KS57</accession>
<dbReference type="Proteomes" id="UP001596116">
    <property type="component" value="Unassembled WGS sequence"/>
</dbReference>
<name>A0ABW1KS57_9PROT</name>
<dbReference type="RefSeq" id="WP_379879804.1">
    <property type="nucleotide sequence ID" value="NZ_JBHPON010000001.1"/>
</dbReference>
<gene>
    <name evidence="1" type="ORF">ACFMB1_04840</name>
</gene>
<comment type="caution">
    <text evidence="1">The sequence shown here is derived from an EMBL/GenBank/DDBJ whole genome shotgun (WGS) entry which is preliminary data.</text>
</comment>
<organism evidence="1 2">
    <name type="scientific">Hyphococcus aureus</name>
    <dbReference type="NCBI Taxonomy" id="2666033"/>
    <lineage>
        <taxon>Bacteria</taxon>
        <taxon>Pseudomonadati</taxon>
        <taxon>Pseudomonadota</taxon>
        <taxon>Alphaproteobacteria</taxon>
        <taxon>Parvularculales</taxon>
        <taxon>Parvularculaceae</taxon>
        <taxon>Hyphococcus</taxon>
    </lineage>
</organism>
<evidence type="ECO:0000313" key="2">
    <source>
        <dbReference type="Proteomes" id="UP001596116"/>
    </source>
</evidence>
<proteinExistence type="predicted"/>
<protein>
    <submittedName>
        <fullName evidence="1">Uncharacterized protein</fullName>
    </submittedName>
</protein>